<dbReference type="EMBL" id="BSRI01000001">
    <property type="protein sequence ID" value="GLV54082.1"/>
    <property type="molecule type" value="Genomic_DNA"/>
</dbReference>
<evidence type="ECO:0000313" key="3">
    <source>
        <dbReference type="Proteomes" id="UP001344906"/>
    </source>
</evidence>
<accession>A0ABQ6FK93</accession>
<evidence type="ECO:0000256" key="1">
    <source>
        <dbReference type="SAM" id="MobiDB-lite"/>
    </source>
</evidence>
<gene>
    <name evidence="2" type="ORF">KDH_09310</name>
</gene>
<evidence type="ECO:0000313" key="2">
    <source>
        <dbReference type="EMBL" id="GLV54082.1"/>
    </source>
</evidence>
<sequence>MGTLRKRIKSTYDASTGRDCKVQLAQMFWIGNRIDGRDFAVSDGETQEEQEPSTRSNNDSHRPVYEHWLCERDAFQDLSRSPGDGLCATNLPYSASGDGYVVGSEHNIRVEYCQECVEGSFARGGEERINDFSLEGQIGIFYHCHPLYPTAGTAGKLSGRHRRTFHKRRNLIEGHGENIVQNEGETLGGGKRVQDDQQRQAHPIGKFRLFLRVNPALVVGDRERQRRF</sequence>
<comment type="caution">
    <text evidence="2">The sequence shown here is derived from an EMBL/GenBank/DDBJ whole genome shotgun (WGS) entry which is preliminary data.</text>
</comment>
<reference evidence="2 3" key="1">
    <citation type="submission" date="2023-02" db="EMBL/GenBank/DDBJ databases">
        <title>Dictyobacter halimunensis sp. nov., a new member of the class Ktedonobacteria from forest soil in a geothermal area.</title>
        <authorList>
            <person name="Rachmania M.K."/>
            <person name="Ningsih F."/>
            <person name="Sakai Y."/>
            <person name="Yabe S."/>
            <person name="Yokota A."/>
            <person name="Sjamsuridzal W."/>
        </authorList>
    </citation>
    <scope>NUCLEOTIDE SEQUENCE [LARGE SCALE GENOMIC DNA]</scope>
    <source>
        <strain evidence="2 3">S3.2.2.5</strain>
    </source>
</reference>
<dbReference type="Proteomes" id="UP001344906">
    <property type="component" value="Unassembled WGS sequence"/>
</dbReference>
<proteinExistence type="predicted"/>
<protein>
    <submittedName>
        <fullName evidence="2">Uncharacterized protein</fullName>
    </submittedName>
</protein>
<organism evidence="2 3">
    <name type="scientific">Dictyobacter halimunensis</name>
    <dbReference type="NCBI Taxonomy" id="3026934"/>
    <lineage>
        <taxon>Bacteria</taxon>
        <taxon>Bacillati</taxon>
        <taxon>Chloroflexota</taxon>
        <taxon>Ktedonobacteria</taxon>
        <taxon>Ktedonobacterales</taxon>
        <taxon>Dictyobacteraceae</taxon>
        <taxon>Dictyobacter</taxon>
    </lineage>
</organism>
<name>A0ABQ6FK93_9CHLR</name>
<feature type="region of interest" description="Disordered" evidence="1">
    <location>
        <begin position="42"/>
        <end position="61"/>
    </location>
</feature>
<keyword evidence="3" id="KW-1185">Reference proteome</keyword>